<organism evidence="2 3">
    <name type="scientific">Marinoscillum luteum</name>
    <dbReference type="NCBI Taxonomy" id="861051"/>
    <lineage>
        <taxon>Bacteria</taxon>
        <taxon>Pseudomonadati</taxon>
        <taxon>Bacteroidota</taxon>
        <taxon>Cytophagia</taxon>
        <taxon>Cytophagales</taxon>
        <taxon>Reichenbachiellaceae</taxon>
        <taxon>Marinoscillum</taxon>
    </lineage>
</organism>
<proteinExistence type="predicted"/>
<keyword evidence="3" id="KW-1185">Reference proteome</keyword>
<evidence type="ECO:0000313" key="2">
    <source>
        <dbReference type="EMBL" id="MFH6985451.1"/>
    </source>
</evidence>
<accession>A0ABW7NCZ6</accession>
<dbReference type="Pfam" id="PF14238">
    <property type="entry name" value="DUF4340"/>
    <property type="match status" value="1"/>
</dbReference>
<sequence>MKGKKIVRLLVVLVVLVGVFLVVKYTGNAGRSKTFRSSLVEIDTAKVSKLEILSPGDTTVLTRESGEWKVNQLKKADKNTVKALMNNLKQIKPSRLASRTEDSWKDFQVDDAGTRVIAYEGSDKVLDIILGRFNVEGQRSFYSYVRLNEEADVYVAKDFMKMSVGTGSADYRNDDVVRLVKDSVSSIAFNYPDSAFTLDKVDGKWQLGEMAADSASVAKYLQSLTFVNSKNFAERSGAPVLYDLVIGLNGGNDIQVTAYGNDQFSSSYKEDEYWQDSAVTDKIFKGKSYFLGE</sequence>
<feature type="domain" description="DUF4340" evidence="1">
    <location>
        <begin position="68"/>
        <end position="236"/>
    </location>
</feature>
<evidence type="ECO:0000313" key="3">
    <source>
        <dbReference type="Proteomes" id="UP001610063"/>
    </source>
</evidence>
<dbReference type="Proteomes" id="UP001610063">
    <property type="component" value="Unassembled WGS sequence"/>
</dbReference>
<reference evidence="2 3" key="1">
    <citation type="journal article" date="2013" name="Int. J. Syst. Evol. Microbiol.">
        <title>Marinoscillum luteum sp. nov., isolated from marine sediment.</title>
        <authorList>
            <person name="Cha I.T."/>
            <person name="Park S.J."/>
            <person name="Kim S.J."/>
            <person name="Kim J.G."/>
            <person name="Jung M.Y."/>
            <person name="Shin K.S."/>
            <person name="Kwon K.K."/>
            <person name="Yang S.H."/>
            <person name="Seo Y.S."/>
            <person name="Rhee S.K."/>
        </authorList>
    </citation>
    <scope>NUCLEOTIDE SEQUENCE [LARGE SCALE GENOMIC DNA]</scope>
    <source>
        <strain evidence="2 3">KCTC 23939</strain>
    </source>
</reference>
<gene>
    <name evidence="2" type="ORF">ACHKAR_18515</name>
</gene>
<dbReference type="InterPro" id="IPR025641">
    <property type="entry name" value="DUF4340"/>
</dbReference>
<protein>
    <submittedName>
        <fullName evidence="2">DUF4340 domain-containing protein</fullName>
    </submittedName>
</protein>
<dbReference type="RefSeq" id="WP_395418904.1">
    <property type="nucleotide sequence ID" value="NZ_JBIPKE010000020.1"/>
</dbReference>
<evidence type="ECO:0000259" key="1">
    <source>
        <dbReference type="Pfam" id="PF14238"/>
    </source>
</evidence>
<comment type="caution">
    <text evidence="2">The sequence shown here is derived from an EMBL/GenBank/DDBJ whole genome shotgun (WGS) entry which is preliminary data.</text>
</comment>
<dbReference type="EMBL" id="JBIPKE010000020">
    <property type="protein sequence ID" value="MFH6985451.1"/>
    <property type="molecule type" value="Genomic_DNA"/>
</dbReference>
<name>A0ABW7NCZ6_9BACT</name>